<accession>A0ABX0K345</accession>
<proteinExistence type="predicted"/>
<organism evidence="1 2">
    <name type="scientific">Acetobacter conturbans</name>
    <dbReference type="NCBI Taxonomy" id="1737472"/>
    <lineage>
        <taxon>Bacteria</taxon>
        <taxon>Pseudomonadati</taxon>
        <taxon>Pseudomonadota</taxon>
        <taxon>Alphaproteobacteria</taxon>
        <taxon>Acetobacterales</taxon>
        <taxon>Acetobacteraceae</taxon>
        <taxon>Acetobacter</taxon>
    </lineage>
</organism>
<keyword evidence="2" id="KW-1185">Reference proteome</keyword>
<sequence length="100" mass="11251">MNCATEPAQPGPTTAEAARIKGFERKVRELRRANKILKKASAYFAQLTYRMADSAIILVMQVMGEFLSSRHESSAFYRQGRMAGLCTHSAQSKFESRQAY</sequence>
<comment type="caution">
    <text evidence="1">The sequence shown here is derived from an EMBL/GenBank/DDBJ whole genome shotgun (WGS) entry which is preliminary data.</text>
</comment>
<evidence type="ECO:0000313" key="2">
    <source>
        <dbReference type="Proteomes" id="UP000631653"/>
    </source>
</evidence>
<name>A0ABX0K345_9PROT</name>
<evidence type="ECO:0000313" key="1">
    <source>
        <dbReference type="EMBL" id="NHN90181.1"/>
    </source>
</evidence>
<dbReference type="EMBL" id="WOSY01000036">
    <property type="protein sequence ID" value="NHN90181.1"/>
    <property type="molecule type" value="Genomic_DNA"/>
</dbReference>
<protein>
    <recommendedName>
        <fullName evidence="3">Transposase</fullName>
    </recommendedName>
</protein>
<dbReference type="Proteomes" id="UP000631653">
    <property type="component" value="Unassembled WGS sequence"/>
</dbReference>
<evidence type="ECO:0008006" key="3">
    <source>
        <dbReference type="Google" id="ProtNLM"/>
    </source>
</evidence>
<gene>
    <name evidence="1" type="ORF">GOB81_16455</name>
</gene>
<reference evidence="1 2" key="1">
    <citation type="journal article" date="2020" name="Int. J. Syst. Evol. Microbiol.">
        <title>Novel acetic acid bacteria from cider fermentations: Acetobacter conturbans sp. nov. and Acetobacter fallax sp. nov.</title>
        <authorList>
            <person name="Sombolestani A.S."/>
            <person name="Cleenwerck I."/>
            <person name="Cnockaert M."/>
            <person name="Borremans W."/>
            <person name="Wieme A.D."/>
            <person name="De Vuyst L."/>
            <person name="Vandamme P."/>
        </authorList>
    </citation>
    <scope>NUCLEOTIDE SEQUENCE [LARGE SCALE GENOMIC DNA]</scope>
    <source>
        <strain evidence="1 2">LMG 1627</strain>
    </source>
</reference>